<dbReference type="PANTHER" id="PTHR34133:SF8">
    <property type="entry name" value="OS07G0633000 PROTEIN"/>
    <property type="match status" value="1"/>
</dbReference>
<protein>
    <submittedName>
        <fullName evidence="1">DUF1997 domain-containing protein</fullName>
    </submittedName>
</protein>
<comment type="caution">
    <text evidence="1">The sequence shown here is derived from an EMBL/GenBank/DDBJ whole genome shotgun (WGS) entry which is preliminary data.</text>
</comment>
<dbReference type="AlphaFoldDB" id="A0A6M0RIU4"/>
<proteinExistence type="predicted"/>
<name>A0A6M0RIU4_9CYAN</name>
<reference evidence="1 2" key="1">
    <citation type="journal article" date="2020" name="Microb. Ecol.">
        <title>Ecogenomics of the Marine Benthic Filamentous Cyanobacterium Adonisia.</title>
        <authorList>
            <person name="Walter J.M."/>
            <person name="Coutinho F.H."/>
            <person name="Leomil L."/>
            <person name="Hargreaves P.I."/>
            <person name="Campeao M.E."/>
            <person name="Vieira V.V."/>
            <person name="Silva B.S."/>
            <person name="Fistarol G.O."/>
            <person name="Salomon P.S."/>
            <person name="Sawabe T."/>
            <person name="Mino S."/>
            <person name="Hosokawa M."/>
            <person name="Miyashita H."/>
            <person name="Maruyama F."/>
            <person name="van Verk M.C."/>
            <person name="Dutilh B.E."/>
            <person name="Thompson C.C."/>
            <person name="Thompson F.L."/>
        </authorList>
    </citation>
    <scope>NUCLEOTIDE SEQUENCE [LARGE SCALE GENOMIC DNA]</scope>
    <source>
        <strain evidence="1 2">CCMR0081</strain>
    </source>
</reference>
<organism evidence="1 2">
    <name type="scientific">Adonisia turfae CCMR0081</name>
    <dbReference type="NCBI Taxonomy" id="2292702"/>
    <lineage>
        <taxon>Bacteria</taxon>
        <taxon>Bacillati</taxon>
        <taxon>Cyanobacteriota</taxon>
        <taxon>Adonisia</taxon>
        <taxon>Adonisia turfae</taxon>
    </lineage>
</organism>
<accession>A0A6M0RIU4</accession>
<dbReference type="EMBL" id="QXHD01000004">
    <property type="protein sequence ID" value="NEZ55712.1"/>
    <property type="molecule type" value="Genomic_DNA"/>
</dbReference>
<dbReference type="RefSeq" id="WP_163697607.1">
    <property type="nucleotide sequence ID" value="NZ_QXHD01000004.1"/>
</dbReference>
<gene>
    <name evidence="1" type="ORF">DXZ20_08510</name>
</gene>
<evidence type="ECO:0000313" key="2">
    <source>
        <dbReference type="Proteomes" id="UP000481033"/>
    </source>
</evidence>
<keyword evidence="2" id="KW-1185">Reference proteome</keyword>
<dbReference type="Proteomes" id="UP000481033">
    <property type="component" value="Unassembled WGS sequence"/>
</dbReference>
<dbReference type="InterPro" id="IPR018971">
    <property type="entry name" value="DUF1997"/>
</dbReference>
<dbReference type="PANTHER" id="PTHR34133">
    <property type="entry name" value="OS07G0633000 PROTEIN"/>
    <property type="match status" value="1"/>
</dbReference>
<sequence>MQHFHVTQTLRMNVPNEATSIEHYLCQPQRLVQAITDSSRIQQLAPSHFRLRLRPLQFMMLRFEPIADLQVWTNPDGTLQLRSLNCEIRGAERLNQSFHLELSGKLQPQRQKTITELIGKADLMVQVEIPPTLKLFPEQVLQTTGKAFLNGILLTIKSRLERQLVQDYRRWVRANQDSQISPLATSVGSLAS</sequence>
<evidence type="ECO:0000313" key="1">
    <source>
        <dbReference type="EMBL" id="NEZ55712.1"/>
    </source>
</evidence>
<dbReference type="Pfam" id="PF09366">
    <property type="entry name" value="DUF1997"/>
    <property type="match status" value="1"/>
</dbReference>